<sequence>MYELISVGERTYYINSPAKMGLFLLDEGHVCLIDSGNDKDAGKKVNKILEEHHWKLALIINTHSNADHIGGNRFLQEKTGCRILSTGLENAFIRYPHMEPSLIYGGYPCRELRGKFMIAPVSEPSGTVDDGLPDGLSYFRLPGHFLNMIGVRTSDDVCFIADCLSSKTVLEKYHIPFIYDVKAYLETLTIVEQMEAKWFVPAHAEATNDIGALTALNRNKVEEVANQILLFCRTPIAFEELLKNLFDHYQLTMNFEQYALVGSTVRSYLSWLYDDGKLSAEFKENRLLWKMI</sequence>
<evidence type="ECO:0000313" key="3">
    <source>
        <dbReference type="Proteomes" id="UP000610760"/>
    </source>
</evidence>
<proteinExistence type="predicted"/>
<name>A0A926I3E4_9FIRM</name>
<reference evidence="2" key="1">
    <citation type="submission" date="2020-08" db="EMBL/GenBank/DDBJ databases">
        <title>Genome public.</title>
        <authorList>
            <person name="Liu C."/>
            <person name="Sun Q."/>
        </authorList>
    </citation>
    <scope>NUCLEOTIDE SEQUENCE</scope>
    <source>
        <strain evidence="2">NSJ-33</strain>
    </source>
</reference>
<keyword evidence="3" id="KW-1185">Reference proteome</keyword>
<organism evidence="2 3">
    <name type="scientific">Fumia xinanensis</name>
    <dbReference type="NCBI Taxonomy" id="2763659"/>
    <lineage>
        <taxon>Bacteria</taxon>
        <taxon>Bacillati</taxon>
        <taxon>Bacillota</taxon>
        <taxon>Clostridia</taxon>
        <taxon>Eubacteriales</taxon>
        <taxon>Oscillospiraceae</taxon>
        <taxon>Fumia</taxon>
    </lineage>
</organism>
<gene>
    <name evidence="2" type="ORF">H8710_10705</name>
</gene>
<dbReference type="PANTHER" id="PTHR42951">
    <property type="entry name" value="METALLO-BETA-LACTAMASE DOMAIN-CONTAINING"/>
    <property type="match status" value="1"/>
</dbReference>
<dbReference type="AlphaFoldDB" id="A0A926I3E4"/>
<dbReference type="SMART" id="SM00849">
    <property type="entry name" value="Lactamase_B"/>
    <property type="match status" value="1"/>
</dbReference>
<dbReference type="Pfam" id="PF00753">
    <property type="entry name" value="Lactamase_B"/>
    <property type="match status" value="1"/>
</dbReference>
<comment type="caution">
    <text evidence="2">The sequence shown here is derived from an EMBL/GenBank/DDBJ whole genome shotgun (WGS) entry which is preliminary data.</text>
</comment>
<dbReference type="PANTHER" id="PTHR42951:SF14">
    <property type="entry name" value="METALLO-BETA-LACTAMASE SUPERFAMILY PROTEIN"/>
    <property type="match status" value="1"/>
</dbReference>
<protein>
    <submittedName>
        <fullName evidence="2">MBL fold metallo-hydrolase</fullName>
    </submittedName>
</protein>
<dbReference type="InterPro" id="IPR036866">
    <property type="entry name" value="RibonucZ/Hydroxyglut_hydro"/>
</dbReference>
<dbReference type="Proteomes" id="UP000610760">
    <property type="component" value="Unassembled WGS sequence"/>
</dbReference>
<evidence type="ECO:0000259" key="1">
    <source>
        <dbReference type="SMART" id="SM00849"/>
    </source>
</evidence>
<dbReference type="CDD" id="cd07743">
    <property type="entry name" value="metallo-hydrolase-like_MBL-fold"/>
    <property type="match status" value="1"/>
</dbReference>
<accession>A0A926I3E4</accession>
<feature type="domain" description="Metallo-beta-lactamase" evidence="1">
    <location>
        <begin position="18"/>
        <end position="203"/>
    </location>
</feature>
<dbReference type="EMBL" id="JACRSV010000003">
    <property type="protein sequence ID" value="MBC8560533.1"/>
    <property type="molecule type" value="Genomic_DNA"/>
</dbReference>
<dbReference type="RefSeq" id="WP_249295532.1">
    <property type="nucleotide sequence ID" value="NZ_JACRSV010000003.1"/>
</dbReference>
<dbReference type="SUPFAM" id="SSF56281">
    <property type="entry name" value="Metallo-hydrolase/oxidoreductase"/>
    <property type="match status" value="1"/>
</dbReference>
<dbReference type="InterPro" id="IPR050855">
    <property type="entry name" value="NDM-1-like"/>
</dbReference>
<dbReference type="InterPro" id="IPR001279">
    <property type="entry name" value="Metallo-B-lactamas"/>
</dbReference>
<evidence type="ECO:0000313" key="2">
    <source>
        <dbReference type="EMBL" id="MBC8560533.1"/>
    </source>
</evidence>
<dbReference type="Gene3D" id="3.60.15.10">
    <property type="entry name" value="Ribonuclease Z/Hydroxyacylglutathione hydrolase-like"/>
    <property type="match status" value="1"/>
</dbReference>